<evidence type="ECO:0000313" key="7">
    <source>
        <dbReference type="EMBL" id="MDT0496558.1"/>
    </source>
</evidence>
<comment type="similarity">
    <text evidence="2">Belongs to the TspO/BZRP family.</text>
</comment>
<proteinExistence type="inferred from homology"/>
<evidence type="ECO:0000256" key="4">
    <source>
        <dbReference type="ARBA" id="ARBA00022989"/>
    </source>
</evidence>
<gene>
    <name evidence="7" type="ORF">RM530_04155</name>
</gene>
<name>A0ABU2WGB8_9GAMM</name>
<dbReference type="Pfam" id="PF03073">
    <property type="entry name" value="TspO_MBR"/>
    <property type="match status" value="1"/>
</dbReference>
<evidence type="ECO:0000256" key="3">
    <source>
        <dbReference type="ARBA" id="ARBA00022692"/>
    </source>
</evidence>
<dbReference type="EMBL" id="JAVRIC010000004">
    <property type="protein sequence ID" value="MDT0496558.1"/>
    <property type="molecule type" value="Genomic_DNA"/>
</dbReference>
<protein>
    <submittedName>
        <fullName evidence="7">TspO/MBR family protein</fullName>
    </submittedName>
</protein>
<dbReference type="PANTHER" id="PTHR10057:SF0">
    <property type="entry name" value="TRANSLOCATOR PROTEIN"/>
    <property type="match status" value="1"/>
</dbReference>
<comment type="subcellular location">
    <subcellularLocation>
        <location evidence="1">Membrane</location>
        <topology evidence="1">Multi-pass membrane protein</topology>
    </subcellularLocation>
</comment>
<keyword evidence="8" id="KW-1185">Reference proteome</keyword>
<organism evidence="7 8">
    <name type="scientific">Banduia mediterranea</name>
    <dbReference type="NCBI Taxonomy" id="3075609"/>
    <lineage>
        <taxon>Bacteria</taxon>
        <taxon>Pseudomonadati</taxon>
        <taxon>Pseudomonadota</taxon>
        <taxon>Gammaproteobacteria</taxon>
        <taxon>Nevskiales</taxon>
        <taxon>Algiphilaceae</taxon>
        <taxon>Banduia</taxon>
    </lineage>
</organism>
<dbReference type="PIRSF" id="PIRSF005859">
    <property type="entry name" value="PBR"/>
    <property type="match status" value="1"/>
</dbReference>
<keyword evidence="3 6" id="KW-0812">Transmembrane</keyword>
<dbReference type="InterPro" id="IPR038330">
    <property type="entry name" value="TspO/MBR-related_sf"/>
</dbReference>
<dbReference type="PANTHER" id="PTHR10057">
    <property type="entry name" value="PERIPHERAL-TYPE BENZODIAZEPINE RECEPTOR"/>
    <property type="match status" value="1"/>
</dbReference>
<keyword evidence="5 6" id="KW-0472">Membrane</keyword>
<accession>A0ABU2WGB8</accession>
<evidence type="ECO:0000256" key="2">
    <source>
        <dbReference type="ARBA" id="ARBA00007524"/>
    </source>
</evidence>
<evidence type="ECO:0000256" key="1">
    <source>
        <dbReference type="ARBA" id="ARBA00004141"/>
    </source>
</evidence>
<feature type="transmembrane region" description="Helical" evidence="6">
    <location>
        <begin position="81"/>
        <end position="100"/>
    </location>
</feature>
<comment type="caution">
    <text evidence="7">The sequence shown here is derived from an EMBL/GenBank/DDBJ whole genome shotgun (WGS) entry which is preliminary data.</text>
</comment>
<dbReference type="CDD" id="cd15904">
    <property type="entry name" value="TSPO_MBR"/>
    <property type="match status" value="1"/>
</dbReference>
<feature type="transmembrane region" description="Helical" evidence="6">
    <location>
        <begin position="134"/>
        <end position="154"/>
    </location>
</feature>
<feature type="transmembrane region" description="Helical" evidence="6">
    <location>
        <begin position="106"/>
        <end position="122"/>
    </location>
</feature>
<evidence type="ECO:0000256" key="5">
    <source>
        <dbReference type="ARBA" id="ARBA00023136"/>
    </source>
</evidence>
<feature type="transmembrane region" description="Helical" evidence="6">
    <location>
        <begin position="52"/>
        <end position="69"/>
    </location>
</feature>
<dbReference type="InterPro" id="IPR004307">
    <property type="entry name" value="TspO_MBR"/>
</dbReference>
<evidence type="ECO:0000313" key="8">
    <source>
        <dbReference type="Proteomes" id="UP001254608"/>
    </source>
</evidence>
<keyword evidence="4 6" id="KW-1133">Transmembrane helix</keyword>
<reference evidence="7 8" key="1">
    <citation type="submission" date="2023-09" db="EMBL/GenBank/DDBJ databases">
        <authorList>
            <person name="Rey-Velasco X."/>
        </authorList>
    </citation>
    <scope>NUCLEOTIDE SEQUENCE [LARGE SCALE GENOMIC DNA]</scope>
    <source>
        <strain evidence="7 8">W345</strain>
    </source>
</reference>
<dbReference type="Proteomes" id="UP001254608">
    <property type="component" value="Unassembled WGS sequence"/>
</dbReference>
<evidence type="ECO:0000256" key="6">
    <source>
        <dbReference type="SAM" id="Phobius"/>
    </source>
</evidence>
<dbReference type="RefSeq" id="WP_311363950.1">
    <property type="nucleotide sequence ID" value="NZ_JAVRIC010000004.1"/>
</dbReference>
<dbReference type="Gene3D" id="1.20.1260.100">
    <property type="entry name" value="TspO/MBR protein"/>
    <property type="match status" value="1"/>
</dbReference>
<sequence>MNRSAILSLLGTLLLVFAVAAIGGLATASSVDTWYRALEKPVFNPPDWVFGPAWTALYLMMAVAAWRVLYSGGWTPASAALSLFAAQLALNGLWSVLFFGLRRPEWALFEILLLWLAILLTTRRFFAHDRVAGWLMLPYLAWVSFAALLNASIVRLN</sequence>